<feature type="chain" id="PRO_5045201607" evidence="1">
    <location>
        <begin position="20"/>
        <end position="185"/>
    </location>
</feature>
<keyword evidence="3" id="KW-1185">Reference proteome</keyword>
<keyword evidence="1" id="KW-0732">Signal</keyword>
<organism evidence="2 3">
    <name type="scientific">Marasmius tenuissimus</name>
    <dbReference type="NCBI Taxonomy" id="585030"/>
    <lineage>
        <taxon>Eukaryota</taxon>
        <taxon>Fungi</taxon>
        <taxon>Dikarya</taxon>
        <taxon>Basidiomycota</taxon>
        <taxon>Agaricomycotina</taxon>
        <taxon>Agaricomycetes</taxon>
        <taxon>Agaricomycetidae</taxon>
        <taxon>Agaricales</taxon>
        <taxon>Marasmiineae</taxon>
        <taxon>Marasmiaceae</taxon>
        <taxon>Marasmius</taxon>
    </lineage>
</organism>
<feature type="signal peptide" evidence="1">
    <location>
        <begin position="1"/>
        <end position="19"/>
    </location>
</feature>
<evidence type="ECO:0000313" key="3">
    <source>
        <dbReference type="Proteomes" id="UP001437256"/>
    </source>
</evidence>
<evidence type="ECO:0000256" key="1">
    <source>
        <dbReference type="SAM" id="SignalP"/>
    </source>
</evidence>
<proteinExistence type="predicted"/>
<dbReference type="PANTHER" id="PTHR38123">
    <property type="entry name" value="CELL WALL SERINE-THREONINE-RICH GALACTOMANNOPROTEIN MP1 (AFU_ORTHOLOGUE AFUA_4G03240)"/>
    <property type="match status" value="1"/>
</dbReference>
<gene>
    <name evidence="2" type="ORF">AAF712_001889</name>
</gene>
<sequence>MRLNVFFVIFSAVSALTLATPFKRDVATVGADIAAISTQFTGLDTAINNYPNVGGTLEQAWAIHTAAATLDDSVKKATADTQATAVFSEADGQTILASVQAIKPTILHALTGIVDKKSAFKALPIDGIPALLFQDFKNLNVSTPALFDALTANSHVGLVPQLNQVKNAVGELIVTVLVNLLNSIS</sequence>
<name>A0ABR3ACF8_9AGAR</name>
<dbReference type="InterPro" id="IPR021054">
    <property type="entry name" value="Cell_wall_mannoprotein_1"/>
</dbReference>
<comment type="caution">
    <text evidence="2">The sequence shown here is derived from an EMBL/GenBank/DDBJ whole genome shotgun (WGS) entry which is preliminary data.</text>
</comment>
<reference evidence="2 3" key="1">
    <citation type="submission" date="2024-05" db="EMBL/GenBank/DDBJ databases">
        <title>A draft genome resource for the thread blight pathogen Marasmius tenuissimus strain MS-2.</title>
        <authorList>
            <person name="Yulfo-Soto G.E."/>
            <person name="Baruah I.K."/>
            <person name="Amoako-Attah I."/>
            <person name="Bukari Y."/>
            <person name="Meinhardt L.W."/>
            <person name="Bailey B.A."/>
            <person name="Cohen S.P."/>
        </authorList>
    </citation>
    <scope>NUCLEOTIDE SEQUENCE [LARGE SCALE GENOMIC DNA]</scope>
    <source>
        <strain evidence="2 3">MS-2</strain>
    </source>
</reference>
<dbReference type="PANTHER" id="PTHR38123:SF1">
    <property type="entry name" value="HYDROPHOBIC SURFACE BINDING PROTEIN"/>
    <property type="match status" value="1"/>
</dbReference>
<protein>
    <submittedName>
        <fullName evidence="2">Uncharacterized protein</fullName>
    </submittedName>
</protein>
<dbReference type="EMBL" id="JBBXMP010000005">
    <property type="protein sequence ID" value="KAL0070668.1"/>
    <property type="molecule type" value="Genomic_DNA"/>
</dbReference>
<accession>A0ABR3ACF8</accession>
<dbReference type="Proteomes" id="UP001437256">
    <property type="component" value="Unassembled WGS sequence"/>
</dbReference>
<evidence type="ECO:0000313" key="2">
    <source>
        <dbReference type="EMBL" id="KAL0070668.1"/>
    </source>
</evidence>
<dbReference type="Pfam" id="PF12296">
    <property type="entry name" value="HsbA"/>
    <property type="match status" value="1"/>
</dbReference>